<dbReference type="RefSeq" id="WP_138623961.1">
    <property type="nucleotide sequence ID" value="NZ_SZVP01000014.1"/>
</dbReference>
<keyword evidence="3 4" id="KW-0408">Iron</keyword>
<dbReference type="EMBL" id="SZVP01000014">
    <property type="protein sequence ID" value="TMM43270.1"/>
    <property type="molecule type" value="Genomic_DNA"/>
</dbReference>
<protein>
    <submittedName>
        <fullName evidence="6">Cytochrome C</fullName>
    </submittedName>
</protein>
<organism evidence="6 7">
    <name type="scientific">Colwellia ponticola</name>
    <dbReference type="NCBI Taxonomy" id="2304625"/>
    <lineage>
        <taxon>Bacteria</taxon>
        <taxon>Pseudomonadati</taxon>
        <taxon>Pseudomonadota</taxon>
        <taxon>Gammaproteobacteria</taxon>
        <taxon>Alteromonadales</taxon>
        <taxon>Colwelliaceae</taxon>
        <taxon>Colwellia</taxon>
    </lineage>
</organism>
<evidence type="ECO:0000313" key="7">
    <source>
        <dbReference type="Proteomes" id="UP000307702"/>
    </source>
</evidence>
<keyword evidence="7" id="KW-1185">Reference proteome</keyword>
<dbReference type="InterPro" id="IPR036909">
    <property type="entry name" value="Cyt_c-like_dom_sf"/>
</dbReference>
<dbReference type="Gene3D" id="1.10.760.10">
    <property type="entry name" value="Cytochrome c-like domain"/>
    <property type="match status" value="1"/>
</dbReference>
<dbReference type="OrthoDB" id="8480010at2"/>
<feature type="domain" description="Cytochrome c" evidence="5">
    <location>
        <begin position="31"/>
        <end position="133"/>
    </location>
</feature>
<reference evidence="6 7" key="1">
    <citation type="submission" date="2019-05" db="EMBL/GenBank/DDBJ databases">
        <title>Colwellia ponticola sp. nov., isolated from seawater.</title>
        <authorList>
            <person name="Yoon J.-H."/>
        </authorList>
    </citation>
    <scope>NUCLEOTIDE SEQUENCE [LARGE SCALE GENOMIC DNA]</scope>
    <source>
        <strain evidence="6 7">OISW-25</strain>
    </source>
</reference>
<evidence type="ECO:0000256" key="1">
    <source>
        <dbReference type="ARBA" id="ARBA00022617"/>
    </source>
</evidence>
<dbReference type="PROSITE" id="PS51257">
    <property type="entry name" value="PROKAR_LIPOPROTEIN"/>
    <property type="match status" value="1"/>
</dbReference>
<accession>A0A8H2JJR8</accession>
<proteinExistence type="predicted"/>
<dbReference type="InterPro" id="IPR009056">
    <property type="entry name" value="Cyt_c-like_dom"/>
</dbReference>
<evidence type="ECO:0000259" key="5">
    <source>
        <dbReference type="PROSITE" id="PS51007"/>
    </source>
</evidence>
<evidence type="ECO:0000256" key="2">
    <source>
        <dbReference type="ARBA" id="ARBA00022723"/>
    </source>
</evidence>
<dbReference type="Proteomes" id="UP000307702">
    <property type="component" value="Unassembled WGS sequence"/>
</dbReference>
<dbReference type="PROSITE" id="PS51007">
    <property type="entry name" value="CYTC"/>
    <property type="match status" value="1"/>
</dbReference>
<keyword evidence="2 4" id="KW-0479">Metal-binding</keyword>
<sequence length="148" mass="16633">MKYSLLILISLMLVSCNEGVDSPRGFNLPHGDIDTGKIVFIKYQCLACHTLQGTEDISVEKNQDILVPLGGDKSQIITYAQLVTSIINPSHKFSKPYSAMSQTAEGESKMKIFNEVMTITELINLVSFLQSNYTLVPYQPTKYQYYPQ</sequence>
<comment type="caution">
    <text evidence="6">The sequence shown here is derived from an EMBL/GenBank/DDBJ whole genome shotgun (WGS) entry which is preliminary data.</text>
</comment>
<dbReference type="GO" id="GO:0046872">
    <property type="term" value="F:metal ion binding"/>
    <property type="evidence" value="ECO:0007669"/>
    <property type="project" value="UniProtKB-KW"/>
</dbReference>
<evidence type="ECO:0000256" key="3">
    <source>
        <dbReference type="ARBA" id="ARBA00023004"/>
    </source>
</evidence>
<gene>
    <name evidence="6" type="ORF">FCS21_12895</name>
</gene>
<evidence type="ECO:0000313" key="6">
    <source>
        <dbReference type="EMBL" id="TMM43270.1"/>
    </source>
</evidence>
<evidence type="ECO:0000256" key="4">
    <source>
        <dbReference type="PROSITE-ProRule" id="PRU00433"/>
    </source>
</evidence>
<dbReference type="GO" id="GO:0020037">
    <property type="term" value="F:heme binding"/>
    <property type="evidence" value="ECO:0007669"/>
    <property type="project" value="InterPro"/>
</dbReference>
<keyword evidence="1 4" id="KW-0349">Heme</keyword>
<dbReference type="AlphaFoldDB" id="A0A8H2JJR8"/>
<dbReference type="SUPFAM" id="SSF46626">
    <property type="entry name" value="Cytochrome c"/>
    <property type="match status" value="1"/>
</dbReference>
<name>A0A8H2JJR8_9GAMM</name>
<dbReference type="GO" id="GO:0009055">
    <property type="term" value="F:electron transfer activity"/>
    <property type="evidence" value="ECO:0007669"/>
    <property type="project" value="InterPro"/>
</dbReference>